<dbReference type="InterPro" id="IPR036412">
    <property type="entry name" value="HAD-like_sf"/>
</dbReference>
<protein>
    <recommendedName>
        <fullName evidence="7">4-nitrophenylphosphatase</fullName>
    </recommendedName>
</protein>
<comment type="cofactor">
    <cofactor evidence="4">
        <name>Mg(2+)</name>
        <dbReference type="ChEBI" id="CHEBI:18420"/>
    </cofactor>
    <text evidence="4">Divalent metal ions. Mg(2+) is the most effective.</text>
</comment>
<proteinExistence type="inferred from homology"/>
<name>A0AAR5P7J8_DENPD</name>
<feature type="binding site" evidence="4">
    <location>
        <position position="28"/>
    </location>
    <ligand>
        <name>Mg(2+)</name>
        <dbReference type="ChEBI" id="CHEBI:18420"/>
    </ligand>
</feature>
<feature type="active site" description="Nucleophile" evidence="2">
    <location>
        <position position="28"/>
    </location>
</feature>
<sequence length="309" mass="34015">MAKLRSLNDLSETEAQREIASTDAVLFDVDGVLLSDKAVLPGAEATVQKLRALGKQIGFVTNNTLYTLEKIQANLAQFSAQFDEVINPTAALLEYLRKIDFQKDIYMISTSEPKRLVRAAGYNVLEFKDILPEKIEPTLGAVYEAQELSLQRCKNVGLVYLDYDMNCGYGDIQCALNIIKRIDGVQVLSGLNDDEVPGPNGALIGSQFYIDGIERLTQTKAIKMGKPGGVLGELIVSKFNLPTGSRVLMVGDNIHSDIQFGINSGFKTLLVLSGVTKQEQVDQWDAAEELKPDFVGRSIADLHEKIRNM</sequence>
<keyword evidence="4" id="KW-0479">Metal-binding</keyword>
<feature type="active site" description="Proton donor" evidence="2">
    <location>
        <position position="30"/>
    </location>
</feature>
<feature type="binding site" evidence="3">
    <location>
        <position position="226"/>
    </location>
    <ligand>
        <name>substrate</name>
    </ligand>
</feature>
<evidence type="ECO:0000256" key="1">
    <source>
        <dbReference type="PIRNR" id="PIRNR000915"/>
    </source>
</evidence>
<keyword evidence="4" id="KW-0460">Magnesium</keyword>
<evidence type="ECO:0000313" key="5">
    <source>
        <dbReference type="EnsemblMetazoa" id="XP_019756611.1"/>
    </source>
</evidence>
<dbReference type="Gene3D" id="3.40.50.1000">
    <property type="entry name" value="HAD superfamily/HAD-like"/>
    <property type="match status" value="2"/>
</dbReference>
<dbReference type="PIRSF" id="PIRSF000915">
    <property type="entry name" value="PGP-type_phosphatase"/>
    <property type="match status" value="1"/>
</dbReference>
<feature type="binding site" evidence="4">
    <location>
        <position position="252"/>
    </location>
    <ligand>
        <name>Mg(2+)</name>
        <dbReference type="ChEBI" id="CHEBI:18420"/>
    </ligand>
</feature>
<keyword evidence="6" id="KW-1185">Reference proteome</keyword>
<dbReference type="GO" id="GO:0016791">
    <property type="term" value="F:phosphatase activity"/>
    <property type="evidence" value="ECO:0007669"/>
    <property type="project" value="TreeGrafter"/>
</dbReference>
<reference evidence="5" key="2">
    <citation type="submission" date="2024-08" db="UniProtKB">
        <authorList>
            <consortium name="EnsemblMetazoa"/>
        </authorList>
    </citation>
    <scope>IDENTIFICATION</scope>
</reference>
<organism evidence="5 6">
    <name type="scientific">Dendroctonus ponderosae</name>
    <name type="common">Mountain pine beetle</name>
    <dbReference type="NCBI Taxonomy" id="77166"/>
    <lineage>
        <taxon>Eukaryota</taxon>
        <taxon>Metazoa</taxon>
        <taxon>Ecdysozoa</taxon>
        <taxon>Arthropoda</taxon>
        <taxon>Hexapoda</taxon>
        <taxon>Insecta</taxon>
        <taxon>Pterygota</taxon>
        <taxon>Neoptera</taxon>
        <taxon>Endopterygota</taxon>
        <taxon>Coleoptera</taxon>
        <taxon>Polyphaga</taxon>
        <taxon>Cucujiformia</taxon>
        <taxon>Curculionidae</taxon>
        <taxon>Scolytinae</taxon>
        <taxon>Dendroctonus</taxon>
    </lineage>
</organism>
<dbReference type="Proteomes" id="UP000019118">
    <property type="component" value="Unassembled WGS sequence"/>
</dbReference>
<dbReference type="SUPFAM" id="SSF56784">
    <property type="entry name" value="HAD-like"/>
    <property type="match status" value="1"/>
</dbReference>
<comment type="similarity">
    <text evidence="1">Belongs to the HAD-like hydrolase superfamily.</text>
</comment>
<dbReference type="PANTHER" id="PTHR19288:SF4">
    <property type="entry name" value="RE04130P-RELATED"/>
    <property type="match status" value="1"/>
</dbReference>
<dbReference type="Pfam" id="PF13344">
    <property type="entry name" value="Hydrolase_6"/>
    <property type="match status" value="1"/>
</dbReference>
<accession>A0AAR5P7J8</accession>
<dbReference type="InterPro" id="IPR006357">
    <property type="entry name" value="HAD-SF_hydro_IIA"/>
</dbReference>
<dbReference type="GO" id="GO:0046872">
    <property type="term" value="F:metal ion binding"/>
    <property type="evidence" value="ECO:0007669"/>
    <property type="project" value="UniProtKB-KW"/>
</dbReference>
<dbReference type="EnsemblMetazoa" id="XM_019901052.1">
    <property type="protein sequence ID" value="XP_019756611.1"/>
    <property type="gene ID" value="LOC109535181"/>
</dbReference>
<dbReference type="InterPro" id="IPR023214">
    <property type="entry name" value="HAD_sf"/>
</dbReference>
<dbReference type="PANTHER" id="PTHR19288">
    <property type="entry name" value="4-NITROPHENYLPHOSPHATASE-RELATED"/>
    <property type="match status" value="1"/>
</dbReference>
<evidence type="ECO:0008006" key="7">
    <source>
        <dbReference type="Google" id="ProtNLM"/>
    </source>
</evidence>
<reference evidence="6" key="1">
    <citation type="journal article" date="2013" name="Genome Biol.">
        <title>Draft genome of the mountain pine beetle, Dendroctonus ponderosae Hopkins, a major forest pest.</title>
        <authorList>
            <person name="Keeling C.I."/>
            <person name="Yuen M.M."/>
            <person name="Liao N.Y."/>
            <person name="Docking T.R."/>
            <person name="Chan S.K."/>
            <person name="Taylor G.A."/>
            <person name="Palmquist D.L."/>
            <person name="Jackman S.D."/>
            <person name="Nguyen A."/>
            <person name="Li M."/>
            <person name="Henderson H."/>
            <person name="Janes J.K."/>
            <person name="Zhao Y."/>
            <person name="Pandoh P."/>
            <person name="Moore R."/>
            <person name="Sperling F.A."/>
            <person name="Huber D.P."/>
            <person name="Birol I."/>
            <person name="Jones S.J."/>
            <person name="Bohlmann J."/>
        </authorList>
    </citation>
    <scope>NUCLEOTIDE SEQUENCE</scope>
</reference>
<dbReference type="NCBIfam" id="TIGR01460">
    <property type="entry name" value="HAD-SF-IIA"/>
    <property type="match status" value="1"/>
</dbReference>
<evidence type="ECO:0000256" key="3">
    <source>
        <dbReference type="PIRSR" id="PIRSR000915-2"/>
    </source>
</evidence>
<keyword evidence="1" id="KW-0378">Hydrolase</keyword>
<evidence type="ECO:0000256" key="2">
    <source>
        <dbReference type="PIRSR" id="PIRSR000915-1"/>
    </source>
</evidence>
<evidence type="ECO:0000256" key="4">
    <source>
        <dbReference type="PIRSR" id="PIRSR000915-3"/>
    </source>
</evidence>
<evidence type="ECO:0000313" key="6">
    <source>
        <dbReference type="Proteomes" id="UP000019118"/>
    </source>
</evidence>
<feature type="binding site" evidence="4">
    <location>
        <position position="30"/>
    </location>
    <ligand>
        <name>Mg(2+)</name>
        <dbReference type="ChEBI" id="CHEBI:18420"/>
    </ligand>
</feature>
<dbReference type="Pfam" id="PF13242">
    <property type="entry name" value="Hydrolase_like"/>
    <property type="match status" value="1"/>
</dbReference>
<dbReference type="GO" id="GO:0005737">
    <property type="term" value="C:cytoplasm"/>
    <property type="evidence" value="ECO:0007669"/>
    <property type="project" value="TreeGrafter"/>
</dbReference>
<dbReference type="AlphaFoldDB" id="A0AAR5P7J8"/>